<dbReference type="GO" id="GO:0003677">
    <property type="term" value="F:DNA binding"/>
    <property type="evidence" value="ECO:0007669"/>
    <property type="project" value="InterPro"/>
</dbReference>
<dbReference type="Gene3D" id="1.10.443.10">
    <property type="entry name" value="Intergrase catalytic core"/>
    <property type="match status" value="1"/>
</dbReference>
<proteinExistence type="predicted"/>
<gene>
    <name evidence="4" type="ORF">FISHEDRAFT_48983</name>
</gene>
<evidence type="ECO:0000256" key="2">
    <source>
        <dbReference type="SAM" id="MobiDB-lite"/>
    </source>
</evidence>
<keyword evidence="3" id="KW-0472">Membrane</keyword>
<keyword evidence="1" id="KW-0233">DNA recombination</keyword>
<dbReference type="OrthoDB" id="2976553at2759"/>
<organism evidence="4 5">
    <name type="scientific">Fistulina hepatica ATCC 64428</name>
    <dbReference type="NCBI Taxonomy" id="1128425"/>
    <lineage>
        <taxon>Eukaryota</taxon>
        <taxon>Fungi</taxon>
        <taxon>Dikarya</taxon>
        <taxon>Basidiomycota</taxon>
        <taxon>Agaricomycotina</taxon>
        <taxon>Agaricomycetes</taxon>
        <taxon>Agaricomycetidae</taxon>
        <taxon>Agaricales</taxon>
        <taxon>Fistulinaceae</taxon>
        <taxon>Fistulina</taxon>
    </lineage>
</organism>
<dbReference type="GO" id="GO:0015074">
    <property type="term" value="P:DNA integration"/>
    <property type="evidence" value="ECO:0007669"/>
    <property type="project" value="InterPro"/>
</dbReference>
<evidence type="ECO:0000313" key="4">
    <source>
        <dbReference type="EMBL" id="KIY45601.1"/>
    </source>
</evidence>
<dbReference type="AlphaFoldDB" id="A0A0D7A6R0"/>
<dbReference type="Proteomes" id="UP000054144">
    <property type="component" value="Unassembled WGS sequence"/>
</dbReference>
<name>A0A0D7A6R0_9AGAR</name>
<dbReference type="InterPro" id="IPR013762">
    <property type="entry name" value="Integrase-like_cat_sf"/>
</dbReference>
<sequence>MPPKPSETKRKRARSVKGDTSSTLSAAELKDAVKAAEEEHGQAKRTKAAYDGYIVRGRKFLADVVASRCREHVTDGMDTNLLEQAFDDTPNRLSSDALTMFITDNCLTPNGKQLQHSTAESCQAAFVKLWESVLDGHYSGPYYYDDIVDKVTGCPAKSQAVKSVVKLIKNRDNSKGAWATRAHAEAMHLEDLEAIMAWSLVQCPIGMVNIFVAGKICFDHSQAKLVMEHTMMRAFLSTGMTLWTRYVHLSLCDALLAHMWLHDRNSELYCVSTDPYRQSFHQIFLECHKGWQNKQSFVADENFNMYNIYPQQDVPALDAYGHLNIWRSVLSARTGSPMSGADCVFPFFQNSAPHCQRPMTHEVAQSLINRFATGAGLNKEFTTHSLRRGGAQYRFIHAPLGQRWSLSMIQWWGGWAAGEQVIGFFLPVLYLAFI</sequence>
<evidence type="ECO:0000256" key="3">
    <source>
        <dbReference type="SAM" id="Phobius"/>
    </source>
</evidence>
<feature type="region of interest" description="Disordered" evidence="2">
    <location>
        <begin position="1"/>
        <end position="27"/>
    </location>
</feature>
<evidence type="ECO:0000256" key="1">
    <source>
        <dbReference type="ARBA" id="ARBA00023172"/>
    </source>
</evidence>
<keyword evidence="3" id="KW-0812">Transmembrane</keyword>
<accession>A0A0D7A6R0</accession>
<feature type="transmembrane region" description="Helical" evidence="3">
    <location>
        <begin position="411"/>
        <end position="433"/>
    </location>
</feature>
<reference evidence="4 5" key="1">
    <citation type="journal article" date="2015" name="Fungal Genet. Biol.">
        <title>Evolution of novel wood decay mechanisms in Agaricales revealed by the genome sequences of Fistulina hepatica and Cylindrobasidium torrendii.</title>
        <authorList>
            <person name="Floudas D."/>
            <person name="Held B.W."/>
            <person name="Riley R."/>
            <person name="Nagy L.G."/>
            <person name="Koehler G."/>
            <person name="Ransdell A.S."/>
            <person name="Younus H."/>
            <person name="Chow J."/>
            <person name="Chiniquy J."/>
            <person name="Lipzen A."/>
            <person name="Tritt A."/>
            <person name="Sun H."/>
            <person name="Haridas S."/>
            <person name="LaButti K."/>
            <person name="Ohm R.A."/>
            <person name="Kues U."/>
            <person name="Blanchette R.A."/>
            <person name="Grigoriev I.V."/>
            <person name="Minto R.E."/>
            <person name="Hibbett D.S."/>
        </authorList>
    </citation>
    <scope>NUCLEOTIDE SEQUENCE [LARGE SCALE GENOMIC DNA]</scope>
    <source>
        <strain evidence="4 5">ATCC 64428</strain>
    </source>
</reference>
<dbReference type="SUPFAM" id="SSF56349">
    <property type="entry name" value="DNA breaking-rejoining enzymes"/>
    <property type="match status" value="1"/>
</dbReference>
<evidence type="ECO:0008006" key="6">
    <source>
        <dbReference type="Google" id="ProtNLM"/>
    </source>
</evidence>
<evidence type="ECO:0000313" key="5">
    <source>
        <dbReference type="Proteomes" id="UP000054144"/>
    </source>
</evidence>
<keyword evidence="5" id="KW-1185">Reference proteome</keyword>
<dbReference type="GO" id="GO:0006310">
    <property type="term" value="P:DNA recombination"/>
    <property type="evidence" value="ECO:0007669"/>
    <property type="project" value="UniProtKB-KW"/>
</dbReference>
<protein>
    <recommendedName>
        <fullName evidence="6">DNA breaking-rejoining enzyme</fullName>
    </recommendedName>
</protein>
<dbReference type="InterPro" id="IPR011010">
    <property type="entry name" value="DNA_brk_join_enz"/>
</dbReference>
<dbReference type="EMBL" id="KN882047">
    <property type="protein sequence ID" value="KIY45601.1"/>
    <property type="molecule type" value="Genomic_DNA"/>
</dbReference>
<keyword evidence="3" id="KW-1133">Transmembrane helix</keyword>